<dbReference type="GO" id="GO:0003690">
    <property type="term" value="F:double-stranded DNA binding"/>
    <property type="evidence" value="ECO:0007669"/>
    <property type="project" value="TreeGrafter"/>
</dbReference>
<dbReference type="PANTHER" id="PTHR38772:SF1">
    <property type="entry name" value="NUCLEOID-ASSOCIATED PROTEIN YEJK"/>
    <property type="match status" value="1"/>
</dbReference>
<dbReference type="NCBIfam" id="NF001557">
    <property type="entry name" value="PRK00378.1"/>
    <property type="match status" value="1"/>
</dbReference>
<accession>A0AAE6SJU4</accession>
<evidence type="ECO:0000256" key="1">
    <source>
        <dbReference type="ARBA" id="ARBA00004453"/>
    </source>
</evidence>
<gene>
    <name evidence="4" type="primary">yejK</name>
    <name evidence="4" type="ORF">GWI30_13915</name>
</gene>
<proteinExistence type="inferred from homology"/>
<evidence type="ECO:0000256" key="2">
    <source>
        <dbReference type="ARBA" id="ARBA00009035"/>
    </source>
</evidence>
<evidence type="ECO:0000256" key="3">
    <source>
        <dbReference type="ARBA" id="ARBA00022490"/>
    </source>
</evidence>
<dbReference type="Proteomes" id="UP000463871">
    <property type="component" value="Chromosome"/>
</dbReference>
<protein>
    <submittedName>
        <fullName evidence="4">Nucleoid-associated protein YejK</fullName>
    </submittedName>
</protein>
<reference evidence="4 5" key="1">
    <citation type="submission" date="2020-01" db="EMBL/GenBank/DDBJ databases">
        <title>Complete genome of Aeromonas media MC64.</title>
        <authorList>
            <person name="Cao G."/>
            <person name="Fu J."/>
            <person name="Zhong C."/>
        </authorList>
    </citation>
    <scope>NUCLEOTIDE SEQUENCE [LARGE SCALE GENOMIC DNA]</scope>
    <source>
        <strain evidence="4 5">MC64</strain>
    </source>
</reference>
<comment type="subcellular location">
    <subcellularLocation>
        <location evidence="1">Cytoplasm</location>
        <location evidence="1">Nucleoid</location>
    </subcellularLocation>
</comment>
<dbReference type="PANTHER" id="PTHR38772">
    <property type="match status" value="1"/>
</dbReference>
<sequence>MGIILGSSRFKAPYNTSPFRLTLWLCDMSLDIDKIILHSLRAGNDGQPHADTRSQTLPADEAVQGLMAELHRIYNGKGGKGFGFFADPEADVAELAEGEEAPRQPSPAFRIALEQLLGEQTEFVPFSITLTQVLVKQLVEHALDEQGVLLIAKYNYVGVDYLMIALLEGKESVTVSEALDLRHIHYLDIGKLNLVARIDLTEWKTQPDSRRYITFSKGRVGRKLGDFFMDLLGAREGMDAKVQNKGLLQAVDDYCDSRQLEPAERNDYKKQVFKYCTEQASAGEEIEIKELSAELSAKEAGGGDLDFYSFIGQEYELEERFPADRSTLRGLTKFVGSGGGLTLSFEQKLLNSRVFYDPQTDTLTIRGVPPNLKDQLLRQS</sequence>
<dbReference type="GO" id="GO:0003727">
    <property type="term" value="F:single-stranded RNA binding"/>
    <property type="evidence" value="ECO:0007669"/>
    <property type="project" value="TreeGrafter"/>
</dbReference>
<comment type="similarity">
    <text evidence="2">Belongs to the YejK family.</text>
</comment>
<dbReference type="EMBL" id="CP047962">
    <property type="protein sequence ID" value="QHQ51847.1"/>
    <property type="molecule type" value="Genomic_DNA"/>
</dbReference>
<dbReference type="GO" id="GO:0043590">
    <property type="term" value="C:bacterial nucleoid"/>
    <property type="evidence" value="ECO:0007669"/>
    <property type="project" value="TreeGrafter"/>
</dbReference>
<keyword evidence="3" id="KW-0963">Cytoplasm</keyword>
<evidence type="ECO:0000313" key="4">
    <source>
        <dbReference type="EMBL" id="QHQ51847.1"/>
    </source>
</evidence>
<dbReference type="AlphaFoldDB" id="A0AAE6SJU4"/>
<evidence type="ECO:0000313" key="5">
    <source>
        <dbReference type="Proteomes" id="UP000463871"/>
    </source>
</evidence>
<organism evidence="4 5">
    <name type="scientific">Aeromonas media</name>
    <dbReference type="NCBI Taxonomy" id="651"/>
    <lineage>
        <taxon>Bacteria</taxon>
        <taxon>Pseudomonadati</taxon>
        <taxon>Pseudomonadota</taxon>
        <taxon>Gammaproteobacteria</taxon>
        <taxon>Aeromonadales</taxon>
        <taxon>Aeromonadaceae</taxon>
        <taxon>Aeromonas</taxon>
    </lineage>
</organism>
<name>A0AAE6SJU4_AERME</name>
<dbReference type="Pfam" id="PF04245">
    <property type="entry name" value="NA37"/>
    <property type="match status" value="1"/>
</dbReference>
<dbReference type="InterPro" id="IPR007358">
    <property type="entry name" value="Nucleoid_associated_NdpA"/>
</dbReference>